<sequence length="71" mass="7546">LTVRGSVATHPTSPLETSFVGLKPENPVIRTVGSHTPKVLLSLSGSRRDDCRKASRFGRTVTRASGAAIFP</sequence>
<proteinExistence type="predicted"/>
<gene>
    <name evidence="1" type="ORF">B296_00024466</name>
</gene>
<protein>
    <submittedName>
        <fullName evidence="1">Uncharacterized protein</fullName>
    </submittedName>
</protein>
<accession>A0A426ZL60</accession>
<reference evidence="1 2" key="1">
    <citation type="journal article" date="2014" name="Agronomy (Basel)">
        <title>A Draft Genome Sequence for Ensete ventricosum, the Drought-Tolerant Tree Against Hunger.</title>
        <authorList>
            <person name="Harrison J."/>
            <person name="Moore K.A."/>
            <person name="Paszkiewicz K."/>
            <person name="Jones T."/>
            <person name="Grant M."/>
            <person name="Ambacheew D."/>
            <person name="Muzemil S."/>
            <person name="Studholme D.J."/>
        </authorList>
    </citation>
    <scope>NUCLEOTIDE SEQUENCE [LARGE SCALE GENOMIC DNA]</scope>
</reference>
<name>A0A426ZL60_ENSVE</name>
<dbReference type="AlphaFoldDB" id="A0A426ZL60"/>
<comment type="caution">
    <text evidence="1">The sequence shown here is derived from an EMBL/GenBank/DDBJ whole genome shotgun (WGS) entry which is preliminary data.</text>
</comment>
<dbReference type="Proteomes" id="UP000287651">
    <property type="component" value="Unassembled WGS sequence"/>
</dbReference>
<organism evidence="1 2">
    <name type="scientific">Ensete ventricosum</name>
    <name type="common">Abyssinian banana</name>
    <name type="synonym">Musa ensete</name>
    <dbReference type="NCBI Taxonomy" id="4639"/>
    <lineage>
        <taxon>Eukaryota</taxon>
        <taxon>Viridiplantae</taxon>
        <taxon>Streptophyta</taxon>
        <taxon>Embryophyta</taxon>
        <taxon>Tracheophyta</taxon>
        <taxon>Spermatophyta</taxon>
        <taxon>Magnoliopsida</taxon>
        <taxon>Liliopsida</taxon>
        <taxon>Zingiberales</taxon>
        <taxon>Musaceae</taxon>
        <taxon>Ensete</taxon>
    </lineage>
</organism>
<dbReference type="EMBL" id="AMZH03006102">
    <property type="protein sequence ID" value="RRT64681.1"/>
    <property type="molecule type" value="Genomic_DNA"/>
</dbReference>
<evidence type="ECO:0000313" key="2">
    <source>
        <dbReference type="Proteomes" id="UP000287651"/>
    </source>
</evidence>
<evidence type="ECO:0000313" key="1">
    <source>
        <dbReference type="EMBL" id="RRT64681.1"/>
    </source>
</evidence>
<feature type="non-terminal residue" evidence="1">
    <location>
        <position position="1"/>
    </location>
</feature>